<gene>
    <name evidence="6" type="ORF">HELGO_WM6632</name>
</gene>
<feature type="transmembrane region" description="Helical" evidence="4">
    <location>
        <begin position="73"/>
        <end position="93"/>
    </location>
</feature>
<evidence type="ECO:0000256" key="4">
    <source>
        <dbReference type="SAM" id="Phobius"/>
    </source>
</evidence>
<dbReference type="InterPro" id="IPR011701">
    <property type="entry name" value="MFS"/>
</dbReference>
<dbReference type="GO" id="GO:0022857">
    <property type="term" value="F:transmembrane transporter activity"/>
    <property type="evidence" value="ECO:0007669"/>
    <property type="project" value="InterPro"/>
</dbReference>
<keyword evidence="1 4" id="KW-0812">Transmembrane</keyword>
<feature type="transmembrane region" description="Helical" evidence="4">
    <location>
        <begin position="43"/>
        <end position="66"/>
    </location>
</feature>
<dbReference type="PANTHER" id="PTHR23534:SF1">
    <property type="entry name" value="MAJOR FACILITATOR SUPERFAMILY PROTEIN"/>
    <property type="match status" value="1"/>
</dbReference>
<evidence type="ECO:0000256" key="2">
    <source>
        <dbReference type="ARBA" id="ARBA00022989"/>
    </source>
</evidence>
<feature type="transmembrane region" description="Helical" evidence="4">
    <location>
        <begin position="99"/>
        <end position="121"/>
    </location>
</feature>
<dbReference type="Pfam" id="PF07690">
    <property type="entry name" value="MFS_1"/>
    <property type="match status" value="1"/>
</dbReference>
<evidence type="ECO:0000256" key="3">
    <source>
        <dbReference type="ARBA" id="ARBA00023136"/>
    </source>
</evidence>
<keyword evidence="3 4" id="KW-0472">Membrane</keyword>
<feature type="transmembrane region" description="Helical" evidence="4">
    <location>
        <begin position="277"/>
        <end position="296"/>
    </location>
</feature>
<keyword evidence="2 4" id="KW-1133">Transmembrane helix</keyword>
<feature type="transmembrane region" description="Helical" evidence="4">
    <location>
        <begin position="339"/>
        <end position="358"/>
    </location>
</feature>
<dbReference type="InterPro" id="IPR020846">
    <property type="entry name" value="MFS_dom"/>
</dbReference>
<evidence type="ECO:0000313" key="6">
    <source>
        <dbReference type="EMBL" id="CAA6823296.1"/>
    </source>
</evidence>
<dbReference type="EMBL" id="CACVAY010000112">
    <property type="protein sequence ID" value="CAA6823296.1"/>
    <property type="molecule type" value="Genomic_DNA"/>
</dbReference>
<evidence type="ECO:0000256" key="1">
    <source>
        <dbReference type="ARBA" id="ARBA00022692"/>
    </source>
</evidence>
<dbReference type="Gene3D" id="1.20.1250.20">
    <property type="entry name" value="MFS general substrate transporter like domains"/>
    <property type="match status" value="1"/>
</dbReference>
<feature type="transmembrane region" description="Helical" evidence="4">
    <location>
        <begin position="302"/>
        <end position="327"/>
    </location>
</feature>
<feature type="domain" description="Major facilitator superfamily (MFS) profile" evidence="5">
    <location>
        <begin position="211"/>
        <end position="404"/>
    </location>
</feature>
<dbReference type="AlphaFoldDB" id="A0A6S6U6Z6"/>
<sequence>MTSLWRNTPLFAISQGLMVSAISLIVTCSALVGQALATDKSLATLPIAVMFISTMLVSIPASFLMAKIGRKRGFMLATLLGFSGGALSTYAIIHQNFWFFVVGIGLIGMFNGFGNYFRFAAADSVEKNLKSQAISFVLVGGLAAAFIGPNLANLAKDVIANAEFAGSYAATMVLYILLFLTLSFLKLPDKSEEALEHLAPARPLKEIISQPIFIVAVICAMLGYGVMSLVMTATPLAMHHHAHAFADTSFVIQWHLLGMFAPSFFTGSLIRALGVKTILWLGVLMGFACVIINLAGHSLWHYWAALVLLGISWNFLFVGGTTLLTEVYRPNERAKTQAVNDFLIFSMVAIASLSAGYLQHQFGWRMVNIGVLPVLAVIMLALLWLGFTQRKPETIRHENSLSNS</sequence>
<feature type="transmembrane region" description="Helical" evidence="4">
    <location>
        <begin position="212"/>
        <end position="231"/>
    </location>
</feature>
<evidence type="ECO:0000259" key="5">
    <source>
        <dbReference type="PROSITE" id="PS50850"/>
    </source>
</evidence>
<dbReference type="InterPro" id="IPR036259">
    <property type="entry name" value="MFS_trans_sf"/>
</dbReference>
<reference evidence="6" key="1">
    <citation type="submission" date="2020-01" db="EMBL/GenBank/DDBJ databases">
        <authorList>
            <person name="Meier V. D."/>
            <person name="Meier V D."/>
        </authorList>
    </citation>
    <scope>NUCLEOTIDE SEQUENCE</scope>
    <source>
        <strain evidence="6">HLG_WM_MAG_07</strain>
    </source>
</reference>
<dbReference type="SUPFAM" id="SSF103473">
    <property type="entry name" value="MFS general substrate transporter"/>
    <property type="match status" value="1"/>
</dbReference>
<dbReference type="PROSITE" id="PS50850">
    <property type="entry name" value="MFS"/>
    <property type="match status" value="1"/>
</dbReference>
<proteinExistence type="predicted"/>
<feature type="transmembrane region" description="Helical" evidence="4">
    <location>
        <begin position="164"/>
        <end position="185"/>
    </location>
</feature>
<feature type="transmembrane region" description="Helical" evidence="4">
    <location>
        <begin position="133"/>
        <end position="152"/>
    </location>
</feature>
<feature type="transmembrane region" description="Helical" evidence="4">
    <location>
        <begin position="12"/>
        <end position="37"/>
    </location>
</feature>
<feature type="transmembrane region" description="Helical" evidence="4">
    <location>
        <begin position="251"/>
        <end position="270"/>
    </location>
</feature>
<protein>
    <submittedName>
        <fullName evidence="6">Major facilitator superfamily (MFS) transporter</fullName>
    </submittedName>
</protein>
<accession>A0A6S6U6Z6</accession>
<feature type="transmembrane region" description="Helical" evidence="4">
    <location>
        <begin position="364"/>
        <end position="387"/>
    </location>
</feature>
<dbReference type="PANTHER" id="PTHR23534">
    <property type="entry name" value="MFS PERMEASE"/>
    <property type="match status" value="1"/>
</dbReference>
<name>A0A6S6U6Z6_9GAMM</name>
<organism evidence="6">
    <name type="scientific">uncultured Thiotrichaceae bacterium</name>
    <dbReference type="NCBI Taxonomy" id="298394"/>
    <lineage>
        <taxon>Bacteria</taxon>
        <taxon>Pseudomonadati</taxon>
        <taxon>Pseudomonadota</taxon>
        <taxon>Gammaproteobacteria</taxon>
        <taxon>Thiotrichales</taxon>
        <taxon>Thiotrichaceae</taxon>
        <taxon>environmental samples</taxon>
    </lineage>
</organism>